<evidence type="ECO:0000313" key="3">
    <source>
        <dbReference type="Proteomes" id="UP001596180"/>
    </source>
</evidence>
<dbReference type="EMBL" id="JBHSOA010000089">
    <property type="protein sequence ID" value="MFC5856065.1"/>
    <property type="molecule type" value="Genomic_DNA"/>
</dbReference>
<comment type="caution">
    <text evidence="2">The sequence shown here is derived from an EMBL/GenBank/DDBJ whole genome shotgun (WGS) entry which is preliminary data.</text>
</comment>
<reference evidence="3" key="1">
    <citation type="journal article" date="2019" name="Int. J. Syst. Evol. Microbiol.">
        <title>The Global Catalogue of Microorganisms (GCM) 10K type strain sequencing project: providing services to taxonomists for standard genome sequencing and annotation.</title>
        <authorList>
            <consortium name="The Broad Institute Genomics Platform"/>
            <consortium name="The Broad Institute Genome Sequencing Center for Infectious Disease"/>
            <person name="Wu L."/>
            <person name="Ma J."/>
        </authorList>
    </citation>
    <scope>NUCLEOTIDE SEQUENCE [LARGE SCALE GENOMIC DNA]</scope>
    <source>
        <strain evidence="3">JCM 10411</strain>
    </source>
</reference>
<proteinExistence type="predicted"/>
<organism evidence="2 3">
    <name type="scientific">Streptomyces chlorus</name>
    <dbReference type="NCBI Taxonomy" id="887452"/>
    <lineage>
        <taxon>Bacteria</taxon>
        <taxon>Bacillati</taxon>
        <taxon>Actinomycetota</taxon>
        <taxon>Actinomycetes</taxon>
        <taxon>Kitasatosporales</taxon>
        <taxon>Streptomycetaceae</taxon>
        <taxon>Streptomyces</taxon>
    </lineage>
</organism>
<evidence type="ECO:0000313" key="2">
    <source>
        <dbReference type="EMBL" id="MFC5856065.1"/>
    </source>
</evidence>
<dbReference type="RefSeq" id="WP_381370136.1">
    <property type="nucleotide sequence ID" value="NZ_JBHSOA010000089.1"/>
</dbReference>
<accession>A0ABW1E6D0</accession>
<sequence>MSTDPSGRVAGPTNGPHFKKRDVTREVTCGDTSFRTFLRTVDGVRIDSVYNPAAAGRVTGKDASRPPSHDLAFVIAHGFTGDVDRPHVRRVARAFARHGELWVEPGTGRAENATPRDCRTGQGMGPWPGRASLTVFTVKRLRNQ</sequence>
<keyword evidence="3" id="KW-1185">Reference proteome</keyword>
<gene>
    <name evidence="2" type="ORF">ACFPZI_31135</name>
</gene>
<feature type="region of interest" description="Disordered" evidence="1">
    <location>
        <begin position="1"/>
        <end position="21"/>
    </location>
</feature>
<evidence type="ECO:0000256" key="1">
    <source>
        <dbReference type="SAM" id="MobiDB-lite"/>
    </source>
</evidence>
<protein>
    <submittedName>
        <fullName evidence="2">Uncharacterized protein</fullName>
    </submittedName>
</protein>
<name>A0ABW1E6D0_9ACTN</name>
<dbReference type="Proteomes" id="UP001596180">
    <property type="component" value="Unassembled WGS sequence"/>
</dbReference>